<keyword evidence="4" id="KW-1185">Reference proteome</keyword>
<dbReference type="SUPFAM" id="SSF53955">
    <property type="entry name" value="Lysozyme-like"/>
    <property type="match status" value="1"/>
</dbReference>
<dbReference type="InterPro" id="IPR023346">
    <property type="entry name" value="Lysozyme-like_dom_sf"/>
</dbReference>
<evidence type="ECO:0000259" key="2">
    <source>
        <dbReference type="Pfam" id="PF19489"/>
    </source>
</evidence>
<dbReference type="Pfam" id="PF19489">
    <property type="entry name" value="SLT_4"/>
    <property type="match status" value="1"/>
</dbReference>
<keyword evidence="1" id="KW-0732">Signal</keyword>
<comment type="caution">
    <text evidence="3">The sequence shown here is derived from an EMBL/GenBank/DDBJ whole genome shotgun (WGS) entry which is preliminary data.</text>
</comment>
<dbReference type="Gene3D" id="1.10.530.10">
    <property type="match status" value="1"/>
</dbReference>
<protein>
    <submittedName>
        <fullName evidence="3">Transglycosylase SLT domain-containing protein</fullName>
    </submittedName>
</protein>
<evidence type="ECO:0000313" key="3">
    <source>
        <dbReference type="EMBL" id="MDT0619282.1"/>
    </source>
</evidence>
<organism evidence="3 4">
    <name type="scientific">Spectribacter acetivorans</name>
    <dbReference type="NCBI Taxonomy" id="3075603"/>
    <lineage>
        <taxon>Bacteria</taxon>
        <taxon>Pseudomonadati</taxon>
        <taxon>Pseudomonadota</taxon>
        <taxon>Gammaproteobacteria</taxon>
        <taxon>Salinisphaerales</taxon>
        <taxon>Salinisphaeraceae</taxon>
        <taxon>Spectribacter</taxon>
    </lineage>
</organism>
<dbReference type="EMBL" id="JAVRHY010000012">
    <property type="protein sequence ID" value="MDT0619282.1"/>
    <property type="molecule type" value="Genomic_DNA"/>
</dbReference>
<reference evidence="3 4" key="1">
    <citation type="submission" date="2023-09" db="EMBL/GenBank/DDBJ databases">
        <authorList>
            <person name="Rey-Velasco X."/>
        </authorList>
    </citation>
    <scope>NUCLEOTIDE SEQUENCE [LARGE SCALE GENOMIC DNA]</scope>
    <source>
        <strain evidence="3 4">P385</strain>
    </source>
</reference>
<dbReference type="RefSeq" id="WP_311659662.1">
    <property type="nucleotide sequence ID" value="NZ_JAVRHY010000012.1"/>
</dbReference>
<feature type="domain" description="Transglycosylase SLT" evidence="2">
    <location>
        <begin position="7"/>
        <end position="188"/>
    </location>
</feature>
<dbReference type="Proteomes" id="UP001259982">
    <property type="component" value="Unassembled WGS sequence"/>
</dbReference>
<dbReference type="CDD" id="cd00442">
    <property type="entry name" value="Lyz-like"/>
    <property type="match status" value="1"/>
</dbReference>
<dbReference type="InterPro" id="IPR045795">
    <property type="entry name" value="SLT_4"/>
</dbReference>
<gene>
    <name evidence="3" type="ORF">RM531_12425</name>
</gene>
<feature type="signal peptide" evidence="1">
    <location>
        <begin position="1"/>
        <end position="18"/>
    </location>
</feature>
<accession>A0ABU3B9X9</accession>
<sequence>MPLWPWILSLTLWLGACAVAPPRQPDNLCAIFQEKDGWYDDARAAQERWGTPIPVQMAIIFQESAYQQDVRPPRTRLLWVIPWTRPSSAYGYTQALDSTWAWYQRDSGNSWADRDDFEDAVDFVAWYVHQSHRQIGIAHHDTYSQYLAYHEGQNGFKRRTWANKKWLINVAYRVSARADRYTRQLAGCREDLESGGWWFF</sequence>
<evidence type="ECO:0000256" key="1">
    <source>
        <dbReference type="SAM" id="SignalP"/>
    </source>
</evidence>
<evidence type="ECO:0000313" key="4">
    <source>
        <dbReference type="Proteomes" id="UP001259982"/>
    </source>
</evidence>
<proteinExistence type="predicted"/>
<name>A0ABU3B9X9_9GAMM</name>
<feature type="chain" id="PRO_5047061292" evidence="1">
    <location>
        <begin position="19"/>
        <end position="200"/>
    </location>
</feature>